<dbReference type="Proteomes" id="UP000018201">
    <property type="component" value="Unassembled WGS sequence"/>
</dbReference>
<proteinExistence type="predicted"/>
<sequence length="177" mass="19379">MDPFTVIRWLGVCAEPPIEEAQPAWWLELQRSEELQNKTEGTRSVTQQAALPSTVSSTVAPGAEGRKVRFASVPPEEFHSFYEDDAEFIISPAHAGKKTSPMQPSEQNETGSWDLSDLDDVADIRRMLIPVHPSPSSSAGSFATSSHVDFRRDRHPPGAEPVFQECGRSVDSTSSGV</sequence>
<evidence type="ECO:0000313" key="2">
    <source>
        <dbReference type="EMBL" id="CDI75392.1"/>
    </source>
</evidence>
<feature type="region of interest" description="Disordered" evidence="1">
    <location>
        <begin position="93"/>
        <end position="114"/>
    </location>
</feature>
<feature type="region of interest" description="Disordered" evidence="1">
    <location>
        <begin position="130"/>
        <end position="177"/>
    </location>
</feature>
<reference evidence="2" key="2">
    <citation type="submission" date="2013-10" db="EMBL/GenBank/DDBJ databases">
        <authorList>
            <person name="Aslett M."/>
        </authorList>
    </citation>
    <scope>NUCLEOTIDE SEQUENCE [LARGE SCALE GENOMIC DNA]</scope>
    <source>
        <strain evidence="2">Houghton</strain>
    </source>
</reference>
<dbReference type="VEuPathDB" id="ToxoDB:EPH_0020900"/>
<feature type="compositionally biased region" description="Basic and acidic residues" evidence="1">
    <location>
        <begin position="148"/>
        <end position="157"/>
    </location>
</feature>
<feature type="compositionally biased region" description="Low complexity" evidence="1">
    <location>
        <begin position="134"/>
        <end position="146"/>
    </location>
</feature>
<dbReference type="OrthoDB" id="345771at2759"/>
<name>U6G7A0_9EIME</name>
<feature type="compositionally biased region" description="Polar residues" evidence="1">
    <location>
        <begin position="100"/>
        <end position="113"/>
    </location>
</feature>
<gene>
    <name evidence="2" type="ORF">EPH_0020900</name>
</gene>
<dbReference type="EMBL" id="HG690888">
    <property type="protein sequence ID" value="CDI75392.1"/>
    <property type="molecule type" value="Genomic_DNA"/>
</dbReference>
<evidence type="ECO:0000313" key="3">
    <source>
        <dbReference type="Proteomes" id="UP000018201"/>
    </source>
</evidence>
<evidence type="ECO:0000256" key="1">
    <source>
        <dbReference type="SAM" id="MobiDB-lite"/>
    </source>
</evidence>
<protein>
    <submittedName>
        <fullName evidence="2">Uncharacterized protein</fullName>
    </submittedName>
</protein>
<dbReference type="AlphaFoldDB" id="U6G7A0"/>
<keyword evidence="3" id="KW-1185">Reference proteome</keyword>
<reference evidence="2" key="1">
    <citation type="submission" date="2013-10" db="EMBL/GenBank/DDBJ databases">
        <title>Genomic analysis of the causative agents of coccidiosis in chickens.</title>
        <authorList>
            <person name="Reid A.J."/>
            <person name="Blake D."/>
            <person name="Billington K."/>
            <person name="Browne H."/>
            <person name="Dunn M."/>
            <person name="Hung S."/>
            <person name="Kawahara F."/>
            <person name="Miranda-Saavedra D."/>
            <person name="Mourier T."/>
            <person name="Nagra H."/>
            <person name="Otto T.D."/>
            <person name="Rawlings N."/>
            <person name="Sanchez A."/>
            <person name="Sanders M."/>
            <person name="Subramaniam C."/>
            <person name="Tay Y."/>
            <person name="Dear P."/>
            <person name="Doerig C."/>
            <person name="Gruber A."/>
            <person name="Parkinson J."/>
            <person name="Shirley M."/>
            <person name="Wan K.L."/>
            <person name="Berriman M."/>
            <person name="Tomley F."/>
            <person name="Pain A."/>
        </authorList>
    </citation>
    <scope>NUCLEOTIDE SEQUENCE [LARGE SCALE GENOMIC DNA]</scope>
    <source>
        <strain evidence="2">Houghton</strain>
    </source>
</reference>
<accession>U6G7A0</accession>
<organism evidence="2 3">
    <name type="scientific">Eimeria praecox</name>
    <dbReference type="NCBI Taxonomy" id="51316"/>
    <lineage>
        <taxon>Eukaryota</taxon>
        <taxon>Sar</taxon>
        <taxon>Alveolata</taxon>
        <taxon>Apicomplexa</taxon>
        <taxon>Conoidasida</taxon>
        <taxon>Coccidia</taxon>
        <taxon>Eucoccidiorida</taxon>
        <taxon>Eimeriorina</taxon>
        <taxon>Eimeriidae</taxon>
        <taxon>Eimeria</taxon>
    </lineage>
</organism>